<evidence type="ECO:0000256" key="4">
    <source>
        <dbReference type="SAM" id="Phobius"/>
    </source>
</evidence>
<dbReference type="InterPro" id="IPR020846">
    <property type="entry name" value="MFS_dom"/>
</dbReference>
<dbReference type="Proteomes" id="UP001216674">
    <property type="component" value="Unassembled WGS sequence"/>
</dbReference>
<evidence type="ECO:0000259" key="5">
    <source>
        <dbReference type="PROSITE" id="PS50850"/>
    </source>
</evidence>
<keyword evidence="2 4" id="KW-1133">Transmembrane helix</keyword>
<evidence type="ECO:0000313" key="6">
    <source>
        <dbReference type="EMBL" id="MDF3832625.1"/>
    </source>
</evidence>
<evidence type="ECO:0000256" key="1">
    <source>
        <dbReference type="ARBA" id="ARBA00022692"/>
    </source>
</evidence>
<proteinExistence type="predicted"/>
<feature type="transmembrane region" description="Helical" evidence="4">
    <location>
        <begin position="65"/>
        <end position="92"/>
    </location>
</feature>
<dbReference type="Pfam" id="PF07690">
    <property type="entry name" value="MFS_1"/>
    <property type="match status" value="1"/>
</dbReference>
<protein>
    <submittedName>
        <fullName evidence="6">MFS transporter</fullName>
    </submittedName>
</protein>
<keyword evidence="3 4" id="KW-0472">Membrane</keyword>
<feature type="domain" description="Major facilitator superfamily (MFS) profile" evidence="5">
    <location>
        <begin position="1"/>
        <end position="99"/>
    </location>
</feature>
<sequence>MLSLAMGLRQSLGIFMPPLTRDIGISVSDFTIAIAVQNLAWGLLQPMAGAWAARAGFRPLMMSGSLLYVLGLVLLATAHGMAGVTLGAGVAIGASMACT</sequence>
<gene>
    <name evidence="6" type="ORF">P3W85_06655</name>
</gene>
<dbReference type="EMBL" id="JARJLM010000118">
    <property type="protein sequence ID" value="MDF3832625.1"/>
    <property type="molecule type" value="Genomic_DNA"/>
</dbReference>
<organism evidence="6 7">
    <name type="scientific">Cupriavidus basilensis</name>
    <dbReference type="NCBI Taxonomy" id="68895"/>
    <lineage>
        <taxon>Bacteria</taxon>
        <taxon>Pseudomonadati</taxon>
        <taxon>Pseudomonadota</taxon>
        <taxon>Betaproteobacteria</taxon>
        <taxon>Burkholderiales</taxon>
        <taxon>Burkholderiaceae</taxon>
        <taxon>Cupriavidus</taxon>
    </lineage>
</organism>
<comment type="caution">
    <text evidence="6">The sequence shown here is derived from an EMBL/GenBank/DDBJ whole genome shotgun (WGS) entry which is preliminary data.</text>
</comment>
<dbReference type="PROSITE" id="PS50850">
    <property type="entry name" value="MFS"/>
    <property type="match status" value="1"/>
</dbReference>
<keyword evidence="7" id="KW-1185">Reference proteome</keyword>
<keyword evidence="1 4" id="KW-0812">Transmembrane</keyword>
<evidence type="ECO:0000256" key="3">
    <source>
        <dbReference type="ARBA" id="ARBA00023136"/>
    </source>
</evidence>
<dbReference type="InterPro" id="IPR011701">
    <property type="entry name" value="MFS"/>
</dbReference>
<accession>A0ABT6AJ48</accession>
<dbReference type="InterPro" id="IPR036259">
    <property type="entry name" value="MFS_trans_sf"/>
</dbReference>
<dbReference type="Gene3D" id="1.20.1250.20">
    <property type="entry name" value="MFS general substrate transporter like domains"/>
    <property type="match status" value="1"/>
</dbReference>
<dbReference type="SUPFAM" id="SSF103473">
    <property type="entry name" value="MFS general substrate transporter"/>
    <property type="match status" value="1"/>
</dbReference>
<evidence type="ECO:0000256" key="2">
    <source>
        <dbReference type="ARBA" id="ARBA00022989"/>
    </source>
</evidence>
<reference evidence="6 7" key="1">
    <citation type="submission" date="2023-03" db="EMBL/GenBank/DDBJ databases">
        <title>Draft assemblies of triclosan tolerant bacteria isolated from returned activated sludge.</title>
        <authorList>
            <person name="Van Hamelsveld S."/>
        </authorList>
    </citation>
    <scope>NUCLEOTIDE SEQUENCE [LARGE SCALE GENOMIC DNA]</scope>
    <source>
        <strain evidence="6 7">GW210010_S58</strain>
    </source>
</reference>
<name>A0ABT6AJ48_9BURK</name>
<evidence type="ECO:0000313" key="7">
    <source>
        <dbReference type="Proteomes" id="UP001216674"/>
    </source>
</evidence>
<feature type="non-terminal residue" evidence="6">
    <location>
        <position position="99"/>
    </location>
</feature>